<gene>
    <name evidence="2" type="ORF">D0Y65_014596</name>
</gene>
<reference evidence="2 3" key="1">
    <citation type="submission" date="2018-09" db="EMBL/GenBank/DDBJ databases">
        <title>A high-quality reference genome of wild soybean provides a powerful tool to mine soybean genomes.</title>
        <authorList>
            <person name="Xie M."/>
            <person name="Chung C.Y.L."/>
            <person name="Li M.-W."/>
            <person name="Wong F.-L."/>
            <person name="Chan T.-F."/>
            <person name="Lam H.-M."/>
        </authorList>
    </citation>
    <scope>NUCLEOTIDE SEQUENCE [LARGE SCALE GENOMIC DNA]</scope>
    <source>
        <strain evidence="3">cv. W05</strain>
        <tissue evidence="2">Hypocotyl of etiolated seedlings</tissue>
    </source>
</reference>
<feature type="transmembrane region" description="Helical" evidence="1">
    <location>
        <begin position="106"/>
        <end position="126"/>
    </location>
</feature>
<name>A0A445K946_GLYSO</name>
<feature type="transmembrane region" description="Helical" evidence="1">
    <location>
        <begin position="77"/>
        <end position="94"/>
    </location>
</feature>
<dbReference type="Proteomes" id="UP000289340">
    <property type="component" value="Chromosome 6"/>
</dbReference>
<keyword evidence="1" id="KW-0812">Transmembrane</keyword>
<evidence type="ECO:0000313" key="3">
    <source>
        <dbReference type="Proteomes" id="UP000289340"/>
    </source>
</evidence>
<evidence type="ECO:0000313" key="2">
    <source>
        <dbReference type="EMBL" id="RZC07325.1"/>
    </source>
</evidence>
<organism evidence="2 3">
    <name type="scientific">Glycine soja</name>
    <name type="common">Wild soybean</name>
    <dbReference type="NCBI Taxonomy" id="3848"/>
    <lineage>
        <taxon>Eukaryota</taxon>
        <taxon>Viridiplantae</taxon>
        <taxon>Streptophyta</taxon>
        <taxon>Embryophyta</taxon>
        <taxon>Tracheophyta</taxon>
        <taxon>Spermatophyta</taxon>
        <taxon>Magnoliopsida</taxon>
        <taxon>eudicotyledons</taxon>
        <taxon>Gunneridae</taxon>
        <taxon>Pentapetalae</taxon>
        <taxon>rosids</taxon>
        <taxon>fabids</taxon>
        <taxon>Fabales</taxon>
        <taxon>Fabaceae</taxon>
        <taxon>Papilionoideae</taxon>
        <taxon>50 kb inversion clade</taxon>
        <taxon>NPAAA clade</taxon>
        <taxon>indigoferoid/millettioid clade</taxon>
        <taxon>Phaseoleae</taxon>
        <taxon>Glycine</taxon>
        <taxon>Glycine subgen. Soja</taxon>
    </lineage>
</organism>
<sequence>MVVVLTMVERFVPINQALDGAKVLHVARNGYGAFLIEAILLFSFFEQLHEQWVVHVHHRDHKPLLLLSLPYQDRQTPFWNVLQILLLLMLVVVVKVKVRNVQMKTHVMMMVVVAAVMMLLIMMMIAKDPH</sequence>
<dbReference type="AlphaFoldDB" id="A0A445K946"/>
<dbReference type="EMBL" id="QZWG01000006">
    <property type="protein sequence ID" value="RZC07325.1"/>
    <property type="molecule type" value="Genomic_DNA"/>
</dbReference>
<accession>A0A445K946</accession>
<protein>
    <submittedName>
        <fullName evidence="2">Uncharacterized protein</fullName>
    </submittedName>
</protein>
<comment type="caution">
    <text evidence="2">The sequence shown here is derived from an EMBL/GenBank/DDBJ whole genome shotgun (WGS) entry which is preliminary data.</text>
</comment>
<keyword evidence="3" id="KW-1185">Reference proteome</keyword>
<evidence type="ECO:0000256" key="1">
    <source>
        <dbReference type="SAM" id="Phobius"/>
    </source>
</evidence>
<keyword evidence="1" id="KW-0472">Membrane</keyword>
<proteinExistence type="predicted"/>
<keyword evidence="1" id="KW-1133">Transmembrane helix</keyword>